<dbReference type="PROSITE" id="PS51387">
    <property type="entry name" value="FAD_PCMH"/>
    <property type="match status" value="1"/>
</dbReference>
<name>A0AA39GGX0_SARSR</name>
<dbReference type="Pfam" id="PF01565">
    <property type="entry name" value="FAD_binding_4"/>
    <property type="match status" value="1"/>
</dbReference>
<dbReference type="GO" id="GO:0016491">
    <property type="term" value="F:oxidoreductase activity"/>
    <property type="evidence" value="ECO:0007669"/>
    <property type="project" value="UniProtKB-KW"/>
</dbReference>
<evidence type="ECO:0000256" key="2">
    <source>
        <dbReference type="ARBA" id="ARBA00023002"/>
    </source>
</evidence>
<comment type="caution">
    <text evidence="5">The sequence shown here is derived from an EMBL/GenBank/DDBJ whole genome shotgun (WGS) entry which is preliminary data.</text>
</comment>
<dbReference type="PANTHER" id="PTHR13878">
    <property type="entry name" value="GULONOLACTONE OXIDASE"/>
    <property type="match status" value="1"/>
</dbReference>
<organism evidence="5 6">
    <name type="scientific">Sarocladium strictum</name>
    <name type="common">Black bundle disease fungus</name>
    <name type="synonym">Acremonium strictum</name>
    <dbReference type="NCBI Taxonomy" id="5046"/>
    <lineage>
        <taxon>Eukaryota</taxon>
        <taxon>Fungi</taxon>
        <taxon>Dikarya</taxon>
        <taxon>Ascomycota</taxon>
        <taxon>Pezizomycotina</taxon>
        <taxon>Sordariomycetes</taxon>
        <taxon>Hypocreomycetidae</taxon>
        <taxon>Hypocreales</taxon>
        <taxon>Sarocladiaceae</taxon>
        <taxon>Sarocladium</taxon>
    </lineage>
</organism>
<protein>
    <recommendedName>
        <fullName evidence="4">FAD-binding PCMH-type domain-containing protein</fullName>
    </recommendedName>
</protein>
<dbReference type="InterPro" id="IPR036318">
    <property type="entry name" value="FAD-bd_PCMH-like_sf"/>
</dbReference>
<dbReference type="InterPro" id="IPR016166">
    <property type="entry name" value="FAD-bd_PCMH"/>
</dbReference>
<evidence type="ECO:0000256" key="3">
    <source>
        <dbReference type="SAM" id="SignalP"/>
    </source>
</evidence>
<dbReference type="InterPro" id="IPR012951">
    <property type="entry name" value="BBE"/>
</dbReference>
<keyword evidence="6" id="KW-1185">Reference proteome</keyword>
<dbReference type="InterPro" id="IPR016169">
    <property type="entry name" value="FAD-bd_PCMH_sub2"/>
</dbReference>
<dbReference type="InterPro" id="IPR006094">
    <property type="entry name" value="Oxid_FAD_bind_N"/>
</dbReference>
<dbReference type="EMBL" id="JAPDFR010000005">
    <property type="protein sequence ID" value="KAK0386744.1"/>
    <property type="molecule type" value="Genomic_DNA"/>
</dbReference>
<feature type="chain" id="PRO_5041450639" description="FAD-binding PCMH-type domain-containing protein" evidence="3">
    <location>
        <begin position="24"/>
        <end position="580"/>
    </location>
</feature>
<evidence type="ECO:0000313" key="6">
    <source>
        <dbReference type="Proteomes" id="UP001175261"/>
    </source>
</evidence>
<dbReference type="GO" id="GO:0071949">
    <property type="term" value="F:FAD binding"/>
    <property type="evidence" value="ECO:0007669"/>
    <property type="project" value="InterPro"/>
</dbReference>
<dbReference type="Proteomes" id="UP001175261">
    <property type="component" value="Unassembled WGS sequence"/>
</dbReference>
<dbReference type="Gene3D" id="3.30.465.10">
    <property type="match status" value="2"/>
</dbReference>
<dbReference type="SUPFAM" id="SSF56176">
    <property type="entry name" value="FAD-binding/transporter-associated domain-like"/>
    <property type="match status" value="1"/>
</dbReference>
<evidence type="ECO:0000313" key="5">
    <source>
        <dbReference type="EMBL" id="KAK0386744.1"/>
    </source>
</evidence>
<dbReference type="InterPro" id="IPR050432">
    <property type="entry name" value="FAD-linked_Oxidoreductases_BP"/>
</dbReference>
<dbReference type="AlphaFoldDB" id="A0AA39GGX0"/>
<keyword evidence="2" id="KW-0560">Oxidoreductase</keyword>
<evidence type="ECO:0000256" key="1">
    <source>
        <dbReference type="ARBA" id="ARBA00005466"/>
    </source>
</evidence>
<reference evidence="5" key="1">
    <citation type="submission" date="2022-10" db="EMBL/GenBank/DDBJ databases">
        <title>Determination and structural analysis of whole genome sequence of Sarocladium strictum F4-1.</title>
        <authorList>
            <person name="Hu L."/>
            <person name="Jiang Y."/>
        </authorList>
    </citation>
    <scope>NUCLEOTIDE SEQUENCE</scope>
    <source>
        <strain evidence="5">F4-1</strain>
    </source>
</reference>
<feature type="signal peptide" evidence="3">
    <location>
        <begin position="1"/>
        <end position="23"/>
    </location>
</feature>
<evidence type="ECO:0000259" key="4">
    <source>
        <dbReference type="PROSITE" id="PS51387"/>
    </source>
</evidence>
<accession>A0AA39GGX0</accession>
<gene>
    <name evidence="5" type="ORF">NLU13_6580</name>
</gene>
<comment type="similarity">
    <text evidence="1">Belongs to the oxygen-dependent FAD-linked oxidoreductase family.</text>
</comment>
<proteinExistence type="inferred from homology"/>
<feature type="domain" description="FAD-binding PCMH-type" evidence="4">
    <location>
        <begin position="126"/>
        <end position="305"/>
    </location>
</feature>
<keyword evidence="3" id="KW-0732">Signal</keyword>
<sequence>MKFSAITVSLSSAAALLASSAAALKIDDAFLGARSSSSCKCFPGDACWPSTAAWSSLNSTVGGKLIKTVPLGSPCHDPTFDGDRCEYLQDEWKSPSIHMNSSSSVMAPFFANQSCDPFQPESRPCLLGNYVRYAVNATTAKHVQAAIKFAKANNIRFVIRNTGHDYNGRSTGAGALSVWTHYMKDIQVVDWKSASYTGKALKLGAGVQGFEAMEVADANGLAIVSGECPTVSVGGGYTQGGGHSALSTSFGLGVDNVLEWEVVTADAKVVKASRTQNADLFWALNGGGGGNWGVATSVTVRAHPDATVSGASVVFLSSNNEASAFWQAIDAFHEELADMVDAGTMVVYYFSASFFQIAPINAYNMTEAQVRNTLAPFQARLNDLGINYTATFTEFPSYKEHFNKYFGPLPIGAIQVGIAQYGGRLIPRESITNITSFSRTIGDHDGAIFIGVGTDVSSFAPSGQKNDQASAQPVWRDTLVHATITTPWSFQAPWSEMIANQDLMTNVLMPAIEAVTPNGGAYQNEADFRQPNWQEAFFGSNYYALQCIKEKWDPQGFFYALNGVGSEQWKVAVDGRMCRA</sequence>
<dbReference type="Pfam" id="PF08031">
    <property type="entry name" value="BBE"/>
    <property type="match status" value="1"/>
</dbReference>
<dbReference type="PANTHER" id="PTHR13878:SF91">
    <property type="entry name" value="FAD BINDING DOMAIN PROTEIN (AFU_ORTHOLOGUE AFUA_6G12070)-RELATED"/>
    <property type="match status" value="1"/>
</dbReference>